<dbReference type="InterPro" id="IPR005693">
    <property type="entry name" value="Mce"/>
</dbReference>
<sequence length="397" mass="42038">MTRLALVQLVVFAVVALACGYHVATSVLGPQAFQEPIQVTVRMPDTGGLSVGSQVTYRGVDVGEVSDVRIAGDGVEIAVSLDADSRIPADATAVVTMESPIAILRLDFRPRADSAPYLADGDVVTSGQTRRPLPLDTLLEDFLRLADSLPTEDLAVVGDALATGLRNASPELTRILGNTRVLLDLARDRTPQIERILDNARLLAGPDGVRIGELASAMRRLSGSLRDTEPALTTLLHEVPGPVRQVAELVRANEPALATLLGNLVTTGQLVSVRAPALEQLFLSLPHSLTKLGRIVEGDTANFYLVGTLGPVCYNDTPRRTPQQTEPRDPQLTWHCTPGEDLSQRGAMNAPRPAPATGTTYDATTGAAAPFQLGSTGGQATVLGPRSWSSMLLQGAQ</sequence>
<dbReference type="PROSITE" id="PS51257">
    <property type="entry name" value="PROKAR_LIPOPROTEIN"/>
    <property type="match status" value="1"/>
</dbReference>
<evidence type="ECO:0000313" key="4">
    <source>
        <dbReference type="EMBL" id="MFD2801147.1"/>
    </source>
</evidence>
<protein>
    <submittedName>
        <fullName evidence="4">MlaD family protein</fullName>
    </submittedName>
</protein>
<proteinExistence type="predicted"/>
<evidence type="ECO:0000256" key="1">
    <source>
        <dbReference type="SAM" id="MobiDB-lite"/>
    </source>
</evidence>
<evidence type="ECO:0000259" key="2">
    <source>
        <dbReference type="Pfam" id="PF02470"/>
    </source>
</evidence>
<comment type="caution">
    <text evidence="4">The sequence shown here is derived from an EMBL/GenBank/DDBJ whole genome shotgun (WGS) entry which is preliminary data.</text>
</comment>
<reference evidence="5" key="1">
    <citation type="journal article" date="2019" name="Int. J. Syst. Evol. Microbiol.">
        <title>The Global Catalogue of Microorganisms (GCM) 10K type strain sequencing project: providing services to taxonomists for standard genome sequencing and annotation.</title>
        <authorList>
            <consortium name="The Broad Institute Genomics Platform"/>
            <consortium name="The Broad Institute Genome Sequencing Center for Infectious Disease"/>
            <person name="Wu L."/>
            <person name="Ma J."/>
        </authorList>
    </citation>
    <scope>NUCLEOTIDE SEQUENCE [LARGE SCALE GENOMIC DNA]</scope>
    <source>
        <strain evidence="5">IBRC-M 10906</strain>
    </source>
</reference>
<keyword evidence="5" id="KW-1185">Reference proteome</keyword>
<feature type="region of interest" description="Disordered" evidence="1">
    <location>
        <begin position="340"/>
        <end position="361"/>
    </location>
</feature>
<dbReference type="Pfam" id="PF02470">
    <property type="entry name" value="MlaD"/>
    <property type="match status" value="1"/>
</dbReference>
<feature type="domain" description="Mammalian cell entry C-terminal" evidence="3">
    <location>
        <begin position="116"/>
        <end position="315"/>
    </location>
</feature>
<dbReference type="RefSeq" id="WP_377391293.1">
    <property type="nucleotide sequence ID" value="NZ_JBHSAN010000024.1"/>
</dbReference>
<dbReference type="Proteomes" id="UP001597478">
    <property type="component" value="Unassembled WGS sequence"/>
</dbReference>
<dbReference type="InterPro" id="IPR003399">
    <property type="entry name" value="Mce/MlaD"/>
</dbReference>
<accession>A0ABW5WB38</accession>
<feature type="domain" description="Mce/MlaD" evidence="2">
    <location>
        <begin position="37"/>
        <end position="98"/>
    </location>
</feature>
<dbReference type="EMBL" id="JBHUOF010000021">
    <property type="protein sequence ID" value="MFD2801147.1"/>
    <property type="molecule type" value="Genomic_DNA"/>
</dbReference>
<name>A0ABW5WB38_9PSEU</name>
<dbReference type="PANTHER" id="PTHR33371:SF16">
    <property type="entry name" value="MCE-FAMILY PROTEIN MCE3F"/>
    <property type="match status" value="1"/>
</dbReference>
<evidence type="ECO:0000313" key="5">
    <source>
        <dbReference type="Proteomes" id="UP001597478"/>
    </source>
</evidence>
<dbReference type="Pfam" id="PF11887">
    <property type="entry name" value="Mce4_CUP1"/>
    <property type="match status" value="1"/>
</dbReference>
<dbReference type="InterPro" id="IPR024516">
    <property type="entry name" value="Mce_C"/>
</dbReference>
<dbReference type="NCBIfam" id="TIGR00996">
    <property type="entry name" value="Mtu_fam_mce"/>
    <property type="match status" value="1"/>
</dbReference>
<dbReference type="InterPro" id="IPR052336">
    <property type="entry name" value="MlaD_Phospholipid_Transporter"/>
</dbReference>
<gene>
    <name evidence="4" type="ORF">ACFS2C_17275</name>
</gene>
<dbReference type="PANTHER" id="PTHR33371">
    <property type="entry name" value="INTERMEMBRANE PHOSPHOLIPID TRANSPORT SYSTEM BINDING PROTEIN MLAD-RELATED"/>
    <property type="match status" value="1"/>
</dbReference>
<organism evidence="4 5">
    <name type="scientific">Prauserella oleivorans</name>
    <dbReference type="NCBI Taxonomy" id="1478153"/>
    <lineage>
        <taxon>Bacteria</taxon>
        <taxon>Bacillati</taxon>
        <taxon>Actinomycetota</taxon>
        <taxon>Actinomycetes</taxon>
        <taxon>Pseudonocardiales</taxon>
        <taxon>Pseudonocardiaceae</taxon>
        <taxon>Prauserella</taxon>
    </lineage>
</organism>
<evidence type="ECO:0000259" key="3">
    <source>
        <dbReference type="Pfam" id="PF11887"/>
    </source>
</evidence>